<sequence length="326" mass="37596">MLRVGLLTLGLVAATLVVVSALTNGKGEPDANVSYSFESVVGGSLDRKPARGGAEYAQVFVKHTSWINSIVLYPFLPSSLRATIPHNVQSWLRNYIAGIFIYFLSGGLWCLWVYQLRKDYYFPKGNIPTKEPIKMQIVVSMKAMPLYTLLPSLSEYAIERGWTRCYSEIEEVGWPNYIVYNILYMAFIEFFIYWMHRGLHDVKPLYKLLHATHHIYNKENTMSPFAGLAFNPFDGILQACPHVFALFVIPMHFFTHEFLFFCEAIWTTNIHDCIDGNVFAIMGAAYHTIHHTTYRHNYGHYTVFMDWLFGTLRDPEERKLQDSKSS</sequence>
<feature type="signal peptide" evidence="7">
    <location>
        <begin position="1"/>
        <end position="21"/>
    </location>
</feature>
<evidence type="ECO:0000256" key="5">
    <source>
        <dbReference type="ARBA" id="ARBA00023136"/>
    </source>
</evidence>
<keyword evidence="4 6" id="KW-1133">Transmembrane helix</keyword>
<evidence type="ECO:0000256" key="2">
    <source>
        <dbReference type="ARBA" id="ARBA00009324"/>
    </source>
</evidence>
<dbReference type="EMBL" id="LVLJ01002028">
    <property type="protein sequence ID" value="OAE26919.1"/>
    <property type="molecule type" value="Genomic_DNA"/>
</dbReference>
<feature type="transmembrane region" description="Helical" evidence="6">
    <location>
        <begin position="95"/>
        <end position="114"/>
    </location>
</feature>
<feature type="domain" description="Fatty acid hydroxylase" evidence="8">
    <location>
        <begin position="182"/>
        <end position="311"/>
    </location>
</feature>
<evidence type="ECO:0000256" key="1">
    <source>
        <dbReference type="ARBA" id="ARBA00004370"/>
    </source>
</evidence>
<proteinExistence type="inferred from homology"/>
<organism evidence="10 11">
    <name type="scientific">Marchantia polymorpha subsp. ruderalis</name>
    <dbReference type="NCBI Taxonomy" id="1480154"/>
    <lineage>
        <taxon>Eukaryota</taxon>
        <taxon>Viridiplantae</taxon>
        <taxon>Streptophyta</taxon>
        <taxon>Embryophyta</taxon>
        <taxon>Marchantiophyta</taxon>
        <taxon>Marchantiopsida</taxon>
        <taxon>Marchantiidae</taxon>
        <taxon>Marchantiales</taxon>
        <taxon>Marchantiaceae</taxon>
        <taxon>Marchantia</taxon>
    </lineage>
</organism>
<dbReference type="EMBL" id="AP019869">
    <property type="protein sequence ID" value="BBN07679.1"/>
    <property type="molecule type" value="Genomic_DNA"/>
</dbReference>
<keyword evidence="11" id="KW-1185">Reference proteome</keyword>
<dbReference type="EMBL" id="AP019869">
    <property type="protein sequence ID" value="BBN07680.1"/>
    <property type="molecule type" value="Genomic_DNA"/>
</dbReference>
<evidence type="ECO:0000313" key="12">
    <source>
        <dbReference type="Proteomes" id="UP001162541"/>
    </source>
</evidence>
<dbReference type="GO" id="GO:0008610">
    <property type="term" value="P:lipid biosynthetic process"/>
    <property type="evidence" value="ECO:0007669"/>
    <property type="project" value="InterPro"/>
</dbReference>
<dbReference type="Pfam" id="PF04116">
    <property type="entry name" value="FA_hydroxylase"/>
    <property type="match status" value="1"/>
</dbReference>
<dbReference type="Proteomes" id="UP001162541">
    <property type="component" value="Chromosome 4"/>
</dbReference>
<dbReference type="GO" id="GO:0016020">
    <property type="term" value="C:membrane"/>
    <property type="evidence" value="ECO:0007669"/>
    <property type="project" value="UniProtKB-SubCell"/>
</dbReference>
<reference evidence="9" key="2">
    <citation type="journal article" date="2019" name="Curr. Biol.">
        <title>Chromatin organization in early land plants reveals an ancestral association between H3K27me3, transposons, and constitutive heterochromatin.</title>
        <authorList>
            <person name="Montgomery S.A."/>
            <person name="Tanizawa Y."/>
            <person name="Galik B."/>
            <person name="Wang N."/>
            <person name="Ito T."/>
            <person name="Mochizuki T."/>
            <person name="Akimcheva S."/>
            <person name="Bowman J."/>
            <person name="Cognat V."/>
            <person name="Drouard L."/>
            <person name="Ekker H."/>
            <person name="Houng S."/>
            <person name="Kohchi T."/>
            <person name="Lin S."/>
            <person name="Liu L.D."/>
            <person name="Nakamura Y."/>
            <person name="Valeeva L.R."/>
            <person name="Shakirov E.V."/>
            <person name="Shippen D.E."/>
            <person name="Wei W."/>
            <person name="Yagura M."/>
            <person name="Yamaoka S."/>
            <person name="Yamato K.T."/>
            <person name="Liu C."/>
            <person name="Berger F."/>
        </authorList>
    </citation>
    <scope>NUCLEOTIDE SEQUENCE [LARGE SCALE GENOMIC DNA]</scope>
    <source>
        <strain evidence="9">Tak-1</strain>
    </source>
</reference>
<dbReference type="GO" id="GO:0016491">
    <property type="term" value="F:oxidoreductase activity"/>
    <property type="evidence" value="ECO:0007669"/>
    <property type="project" value="InterPro"/>
</dbReference>
<evidence type="ECO:0000256" key="4">
    <source>
        <dbReference type="ARBA" id="ARBA00022989"/>
    </source>
</evidence>
<accession>A0A176W1L7</accession>
<feature type="chain" id="PRO_5042333762" description="Fatty acid hydroxylase domain-containing protein" evidence="7">
    <location>
        <begin position="22"/>
        <end position="326"/>
    </location>
</feature>
<keyword evidence="7" id="KW-0732">Signal</keyword>
<reference evidence="10 11" key="1">
    <citation type="submission" date="2016-03" db="EMBL/GenBank/DDBJ databases">
        <title>Mechanisms controlling the formation of the plant cell surface in tip-growing cells are functionally conserved among land plants.</title>
        <authorList>
            <person name="Honkanen S."/>
            <person name="Jones V.A."/>
            <person name="Morieri G."/>
            <person name="Champion C."/>
            <person name="Hetherington A.J."/>
            <person name="Kelly S."/>
            <person name="Saint-Marcoux D."/>
            <person name="Proust H."/>
            <person name="Prescott H."/>
            <person name="Dolan L."/>
        </authorList>
    </citation>
    <scope>NUCLEOTIDE SEQUENCE [LARGE SCALE GENOMIC DNA]</scope>
    <source>
        <strain evidence="11">cv. Tak-1 and cv. Tak-2</strain>
        <tissue evidence="10">Whole gametophyte</tissue>
    </source>
</reference>
<keyword evidence="5 6" id="KW-0472">Membrane</keyword>
<evidence type="ECO:0000259" key="8">
    <source>
        <dbReference type="Pfam" id="PF04116"/>
    </source>
</evidence>
<dbReference type="AlphaFoldDB" id="A0A176W1L7"/>
<evidence type="ECO:0000313" key="11">
    <source>
        <dbReference type="Proteomes" id="UP000077202"/>
    </source>
</evidence>
<dbReference type="InterPro" id="IPR006694">
    <property type="entry name" value="Fatty_acid_hydroxylase"/>
</dbReference>
<feature type="transmembrane region" description="Helical" evidence="6">
    <location>
        <begin position="174"/>
        <end position="195"/>
    </location>
</feature>
<protein>
    <recommendedName>
        <fullName evidence="8">Fatty acid hydroxylase domain-containing protein</fullName>
    </recommendedName>
</protein>
<reference evidence="12" key="3">
    <citation type="journal article" date="2020" name="Curr. Biol.">
        <title>Chromatin organization in early land plants reveals an ancestral association between H3K27me3, transposons, and constitutive heterochromatin.</title>
        <authorList>
            <person name="Montgomery S.A."/>
            <person name="Tanizawa Y."/>
            <person name="Galik B."/>
            <person name="Wang N."/>
            <person name="Ito T."/>
            <person name="Mochizuki T."/>
            <person name="Akimcheva S."/>
            <person name="Bowman J.L."/>
            <person name="Cognat V."/>
            <person name="Marechal-Drouard L."/>
            <person name="Ekker H."/>
            <person name="Hong S.F."/>
            <person name="Kohchi T."/>
            <person name="Lin S.S."/>
            <person name="Liu L.D."/>
            <person name="Nakamura Y."/>
            <person name="Valeeva L.R."/>
            <person name="Shakirov E.V."/>
            <person name="Shippen D.E."/>
            <person name="Wei W.L."/>
            <person name="Yagura M."/>
            <person name="Yamaoka S."/>
            <person name="Yamato K.T."/>
            <person name="Liu C."/>
            <person name="Berger F."/>
        </authorList>
    </citation>
    <scope>NUCLEOTIDE SEQUENCE [LARGE SCALE GENOMIC DNA]</scope>
    <source>
        <strain evidence="12">Tak-1</strain>
    </source>
</reference>
<evidence type="ECO:0000256" key="6">
    <source>
        <dbReference type="SAM" id="Phobius"/>
    </source>
</evidence>
<name>A0A176W1L7_MARPO</name>
<evidence type="ECO:0000256" key="7">
    <source>
        <dbReference type="SAM" id="SignalP"/>
    </source>
</evidence>
<comment type="subcellular location">
    <subcellularLocation>
        <location evidence="1">Membrane</location>
    </subcellularLocation>
</comment>
<evidence type="ECO:0000313" key="10">
    <source>
        <dbReference type="EMBL" id="OAE26919.1"/>
    </source>
</evidence>
<dbReference type="GO" id="GO:0005506">
    <property type="term" value="F:iron ion binding"/>
    <property type="evidence" value="ECO:0007669"/>
    <property type="project" value="InterPro"/>
</dbReference>
<dbReference type="Proteomes" id="UP000077202">
    <property type="component" value="Unassembled WGS sequence"/>
</dbReference>
<dbReference type="InterPro" id="IPR050307">
    <property type="entry name" value="Sterol_Desaturase_Related"/>
</dbReference>
<evidence type="ECO:0000313" key="9">
    <source>
        <dbReference type="EMBL" id="BBN07679.1"/>
    </source>
</evidence>
<comment type="similarity">
    <text evidence="2">Belongs to the sterol desaturase family.</text>
</comment>
<dbReference type="PANTHER" id="PTHR11863">
    <property type="entry name" value="STEROL DESATURASE"/>
    <property type="match status" value="1"/>
</dbReference>
<evidence type="ECO:0000256" key="3">
    <source>
        <dbReference type="ARBA" id="ARBA00022692"/>
    </source>
</evidence>
<keyword evidence="3 6" id="KW-0812">Transmembrane</keyword>
<gene>
    <name evidence="10" type="ORF">AXG93_4413s1010</name>
    <name evidence="9" type="ORF">Mp_4g05580</name>
</gene>